<dbReference type="OrthoDB" id="9773772at2"/>
<name>A0A4R5AXY7_9FLAO</name>
<dbReference type="Gene3D" id="1.10.510.10">
    <property type="entry name" value="Transferase(Phosphotransferase) domain 1"/>
    <property type="match status" value="1"/>
</dbReference>
<comment type="caution">
    <text evidence="1">The sequence shown here is derived from an EMBL/GenBank/DDBJ whole genome shotgun (WGS) entry which is preliminary data.</text>
</comment>
<evidence type="ECO:0000313" key="2">
    <source>
        <dbReference type="Proteomes" id="UP000295278"/>
    </source>
</evidence>
<evidence type="ECO:0000313" key="1">
    <source>
        <dbReference type="EMBL" id="TDD77465.1"/>
    </source>
</evidence>
<sequence>MVCKISPKASFSEKEIFELVNSFHSNGNTVVKGNRNEIKSFKSGSFNFNIKSFKKPIFVNKIIYSYFRKSKAARSFEYGMILLEKGIGTPEPIAYIENFDWIGLKDSYYICEHVTFDFMFRDLVETEKFPDLENILRQFTRFSFDLHEKGIEFLDHSPGNTLIKKASNGNYDFFLVDLNRMRFHQQMSFEMRMENLCKLVTSNEMIVIISEEYSKLYKKSYAETFAKLSLYTTAFQQKHDKKRKFKLFFKNLIK</sequence>
<gene>
    <name evidence="1" type="ORF">E0F89_07725</name>
</gene>
<organism evidence="1 2">
    <name type="scientific">Flavobacterium caseinilyticum</name>
    <dbReference type="NCBI Taxonomy" id="2541732"/>
    <lineage>
        <taxon>Bacteria</taxon>
        <taxon>Pseudomonadati</taxon>
        <taxon>Bacteroidota</taxon>
        <taxon>Flavobacteriia</taxon>
        <taxon>Flavobacteriales</taxon>
        <taxon>Flavobacteriaceae</taxon>
        <taxon>Flavobacterium</taxon>
    </lineage>
</organism>
<reference evidence="1 2" key="1">
    <citation type="submission" date="2019-03" db="EMBL/GenBank/DDBJ databases">
        <title>Flavobacterium AT-3-2 sp. nov., isolated from arctic soil.</title>
        <authorList>
            <person name="Chaudhary D.K."/>
        </authorList>
    </citation>
    <scope>NUCLEOTIDE SEQUENCE [LARGE SCALE GENOMIC DNA]</scope>
    <source>
        <strain evidence="1 2">AT-3-2</strain>
    </source>
</reference>
<keyword evidence="2" id="KW-1185">Reference proteome</keyword>
<dbReference type="RefSeq" id="WP_131909227.1">
    <property type="nucleotide sequence ID" value="NZ_SMFM01000002.1"/>
</dbReference>
<dbReference type="EMBL" id="SMFM01000002">
    <property type="protein sequence ID" value="TDD77465.1"/>
    <property type="molecule type" value="Genomic_DNA"/>
</dbReference>
<accession>A0A4R5AXY7</accession>
<dbReference type="AlphaFoldDB" id="A0A4R5AXY7"/>
<proteinExistence type="predicted"/>
<dbReference type="Proteomes" id="UP000295278">
    <property type="component" value="Unassembled WGS sequence"/>
</dbReference>
<protein>
    <submittedName>
        <fullName evidence="1">Kdo domain containing protein</fullName>
    </submittedName>
</protein>